<protein>
    <submittedName>
        <fullName evidence="1">Uncharacterized protein</fullName>
    </submittedName>
</protein>
<dbReference type="OrthoDB" id="5425448at2759"/>
<dbReference type="AlphaFoldDB" id="A0A8H3ELE0"/>
<accession>A0A8H3ELE0</accession>
<sequence length="207" mass="23395">MVAPHPQKDRSIQWNNMPSRNSYEILPHNTAVVGHTLHVEDHQDRSTVVFAVQLTRIVLRAVEIEAFEALQKSVNELTKGGKSNADVGTLIGQLGQILLSLRWRISWWAVIGDSPDERFTSRVTKLAQILYCYYFVARKKMPPWSGQLPSKVRSVYADVEPIYEELPLTDSLDGFDAWMQKGQAIVQTAKVHTTAHSLPTAPMNLQF</sequence>
<keyword evidence="2" id="KW-1185">Reference proteome</keyword>
<gene>
    <name evidence="1" type="ORF">IMSHALPRED_006560</name>
</gene>
<dbReference type="EMBL" id="CAJPDT010000004">
    <property type="protein sequence ID" value="CAF9908022.1"/>
    <property type="molecule type" value="Genomic_DNA"/>
</dbReference>
<evidence type="ECO:0000313" key="1">
    <source>
        <dbReference type="EMBL" id="CAF9908022.1"/>
    </source>
</evidence>
<proteinExistence type="predicted"/>
<name>A0A8H3ELE0_9LECA</name>
<reference evidence="1" key="1">
    <citation type="submission" date="2021-03" db="EMBL/GenBank/DDBJ databases">
        <authorList>
            <person name="Tagirdzhanova G."/>
        </authorList>
    </citation>
    <scope>NUCLEOTIDE SEQUENCE</scope>
</reference>
<comment type="caution">
    <text evidence="1">The sequence shown here is derived from an EMBL/GenBank/DDBJ whole genome shotgun (WGS) entry which is preliminary data.</text>
</comment>
<evidence type="ECO:0000313" key="2">
    <source>
        <dbReference type="Proteomes" id="UP000664534"/>
    </source>
</evidence>
<dbReference type="Proteomes" id="UP000664534">
    <property type="component" value="Unassembled WGS sequence"/>
</dbReference>
<organism evidence="1 2">
    <name type="scientific">Imshaugia aleurites</name>
    <dbReference type="NCBI Taxonomy" id="172621"/>
    <lineage>
        <taxon>Eukaryota</taxon>
        <taxon>Fungi</taxon>
        <taxon>Dikarya</taxon>
        <taxon>Ascomycota</taxon>
        <taxon>Pezizomycotina</taxon>
        <taxon>Lecanoromycetes</taxon>
        <taxon>OSLEUM clade</taxon>
        <taxon>Lecanoromycetidae</taxon>
        <taxon>Lecanorales</taxon>
        <taxon>Lecanorineae</taxon>
        <taxon>Parmeliaceae</taxon>
        <taxon>Imshaugia</taxon>
    </lineage>
</organism>